<comment type="caution">
    <text evidence="1">The sequence shown here is derived from an EMBL/GenBank/DDBJ whole genome shotgun (WGS) entry which is preliminary data.</text>
</comment>
<evidence type="ECO:0000313" key="1">
    <source>
        <dbReference type="EMBL" id="KAK9882928.1"/>
    </source>
</evidence>
<gene>
    <name evidence="1" type="ORF">WA026_023815</name>
</gene>
<proteinExistence type="predicted"/>
<reference evidence="1 2" key="1">
    <citation type="submission" date="2023-03" db="EMBL/GenBank/DDBJ databases">
        <title>Genome insight into feeding habits of ladybird beetles.</title>
        <authorList>
            <person name="Li H.-S."/>
            <person name="Huang Y.-H."/>
            <person name="Pang H."/>
        </authorList>
    </citation>
    <scope>NUCLEOTIDE SEQUENCE [LARGE SCALE GENOMIC DNA]</scope>
    <source>
        <strain evidence="1">SYSU_2023b</strain>
        <tissue evidence="1">Whole body</tissue>
    </source>
</reference>
<dbReference type="AlphaFoldDB" id="A0AAW1UP30"/>
<name>A0AAW1UP30_9CUCU</name>
<dbReference type="EMBL" id="JARQZJ010000089">
    <property type="protein sequence ID" value="KAK9882928.1"/>
    <property type="molecule type" value="Genomic_DNA"/>
</dbReference>
<evidence type="ECO:0000313" key="2">
    <source>
        <dbReference type="Proteomes" id="UP001431783"/>
    </source>
</evidence>
<protein>
    <submittedName>
        <fullName evidence="1">Uncharacterized protein</fullName>
    </submittedName>
</protein>
<accession>A0AAW1UP30</accession>
<keyword evidence="2" id="KW-1185">Reference proteome</keyword>
<sequence length="126" mass="14519">MALTSCRSNPAYIDIHKKTKREYYIGIRKAKQKFFDTKFFFSKNRPKQVWNAVRSLIGSKSKNQPAGFSGDFEKLANDFNRHFTALPAQKINHIEAKIAKNLKCLPNSFYVFDVLESEVVNTLKAL</sequence>
<organism evidence="1 2">
    <name type="scientific">Henosepilachna vigintioctopunctata</name>
    <dbReference type="NCBI Taxonomy" id="420089"/>
    <lineage>
        <taxon>Eukaryota</taxon>
        <taxon>Metazoa</taxon>
        <taxon>Ecdysozoa</taxon>
        <taxon>Arthropoda</taxon>
        <taxon>Hexapoda</taxon>
        <taxon>Insecta</taxon>
        <taxon>Pterygota</taxon>
        <taxon>Neoptera</taxon>
        <taxon>Endopterygota</taxon>
        <taxon>Coleoptera</taxon>
        <taxon>Polyphaga</taxon>
        <taxon>Cucujiformia</taxon>
        <taxon>Coccinelloidea</taxon>
        <taxon>Coccinellidae</taxon>
        <taxon>Epilachninae</taxon>
        <taxon>Epilachnini</taxon>
        <taxon>Henosepilachna</taxon>
    </lineage>
</organism>
<dbReference type="Proteomes" id="UP001431783">
    <property type="component" value="Unassembled WGS sequence"/>
</dbReference>